<protein>
    <submittedName>
        <fullName evidence="1">Uncharacterized protein</fullName>
    </submittedName>
</protein>
<reference evidence="1" key="1">
    <citation type="submission" date="2008-06" db="EMBL/GenBank/DDBJ databases">
        <title>A novel thermophilic bacteriophage bv1 isolated from a hot spring.</title>
        <authorList>
            <person name="Liu B."/>
            <person name="Zhang X."/>
        </authorList>
    </citation>
    <scope>NUCLEOTIDE SEQUENCE [LARGE SCALE GENOMIC DNA]</scope>
</reference>
<dbReference type="KEGG" id="vg:5469569"/>
<keyword evidence="2" id="KW-1185">Reference proteome</keyword>
<dbReference type="EMBL" id="DQ840344">
    <property type="protein sequence ID" value="ABJ09644.1"/>
    <property type="molecule type" value="Genomic_DNA"/>
</dbReference>
<sequence length="32" mass="3858">MKKIRPIWIKWRLIEKLGEGVNDDANQKHLAR</sequence>
<proteinExistence type="predicted"/>
<name>A6XMM1_9CAUD</name>
<evidence type="ECO:0000313" key="1">
    <source>
        <dbReference type="EMBL" id="ABJ09644.1"/>
    </source>
</evidence>
<dbReference type="RefSeq" id="YP_001425628.1">
    <property type="nucleotide sequence ID" value="NC_009737.2"/>
</dbReference>
<organism evidence="1 2">
    <name type="scientific">Bacillus phage 1</name>
    <dbReference type="NCBI Taxonomy" id="2785079"/>
    <lineage>
        <taxon>Viruses</taxon>
        <taxon>Duplodnaviria</taxon>
        <taxon>Heunggongvirae</taxon>
        <taxon>Uroviricota</taxon>
        <taxon>Caudoviricetes</taxon>
        <taxon>Svunavirus</taxon>
        <taxon>Svunavirus sv1</taxon>
    </lineage>
</organism>
<dbReference type="GeneID" id="5469569"/>
<accession>A6XMM1</accession>
<dbReference type="Proteomes" id="UP000002299">
    <property type="component" value="Segment"/>
</dbReference>
<evidence type="ECO:0000313" key="2">
    <source>
        <dbReference type="Proteomes" id="UP000002299"/>
    </source>
</evidence>